<dbReference type="NCBIfam" id="TIGR02410">
    <property type="entry name" value="carnitine_TMLD"/>
    <property type="match status" value="1"/>
</dbReference>
<dbReference type="RefSeq" id="XP_034012421.1">
    <property type="nucleotide sequence ID" value="XM_034155591.1"/>
</dbReference>
<organism evidence="19 20">
    <name type="scientific">Diutina rugosa</name>
    <name type="common">Yeast</name>
    <name type="synonym">Candida rugosa</name>
    <dbReference type="NCBI Taxonomy" id="5481"/>
    <lineage>
        <taxon>Eukaryota</taxon>
        <taxon>Fungi</taxon>
        <taxon>Dikarya</taxon>
        <taxon>Ascomycota</taxon>
        <taxon>Saccharomycotina</taxon>
        <taxon>Pichiomycetes</taxon>
        <taxon>Debaryomycetaceae</taxon>
        <taxon>Diutina</taxon>
    </lineage>
</organism>
<dbReference type="FunFam" id="3.30.2020.30:FF:000002">
    <property type="entry name" value="Putative gamma-butyrobetaine dioxygenase"/>
    <property type="match status" value="1"/>
</dbReference>
<evidence type="ECO:0000256" key="4">
    <source>
        <dbReference type="ARBA" id="ARBA00008654"/>
    </source>
</evidence>
<dbReference type="InterPro" id="IPR042098">
    <property type="entry name" value="TauD-like_sf"/>
</dbReference>
<comment type="similarity">
    <text evidence="4">Belongs to the gamma-BBH/TMLD family.</text>
</comment>
<dbReference type="InterPro" id="IPR038492">
    <property type="entry name" value="GBBH-like_N_sf"/>
</dbReference>
<comment type="cofactor">
    <cofactor evidence="2">
        <name>L-ascorbate</name>
        <dbReference type="ChEBI" id="CHEBI:38290"/>
    </cofactor>
</comment>
<dbReference type="UniPathway" id="UPA00118"/>
<reference evidence="19 20" key="1">
    <citation type="submission" date="2019-07" db="EMBL/GenBank/DDBJ databases">
        <title>Genome assembly of two rare yeast pathogens: Diutina rugosa and Trichomonascus ciferrii.</title>
        <authorList>
            <person name="Mixao V."/>
            <person name="Saus E."/>
            <person name="Hansen A."/>
            <person name="Lass-Flor C."/>
            <person name="Gabaldon T."/>
        </authorList>
    </citation>
    <scope>NUCLEOTIDE SEQUENCE [LARGE SCALE GENOMIC DNA]</scope>
    <source>
        <strain evidence="19 20">CBS 613</strain>
    </source>
</reference>
<dbReference type="Gene3D" id="3.60.130.10">
    <property type="entry name" value="Clavaminate synthase-like"/>
    <property type="match status" value="1"/>
</dbReference>
<dbReference type="AlphaFoldDB" id="A0A642UV85"/>
<dbReference type="GO" id="GO:0045329">
    <property type="term" value="P:carnitine biosynthetic process"/>
    <property type="evidence" value="ECO:0007669"/>
    <property type="project" value="UniProtKB-UniPathway"/>
</dbReference>
<comment type="function">
    <text evidence="14">Converts trimethyllysine (TML) into hydroxytrimethyllysine (HTML).</text>
</comment>
<dbReference type="Pfam" id="PF02668">
    <property type="entry name" value="TauD"/>
    <property type="match status" value="1"/>
</dbReference>
<evidence type="ECO:0000256" key="6">
    <source>
        <dbReference type="ARBA" id="ARBA00022723"/>
    </source>
</evidence>
<evidence type="ECO:0000313" key="20">
    <source>
        <dbReference type="Proteomes" id="UP000449547"/>
    </source>
</evidence>
<dbReference type="PANTHER" id="PTHR10696">
    <property type="entry name" value="GAMMA-BUTYROBETAINE HYDROXYLASE-RELATED"/>
    <property type="match status" value="1"/>
</dbReference>
<dbReference type="VEuPathDB" id="FungiDB:DIURU_002890"/>
<comment type="caution">
    <text evidence="19">The sequence shown here is derived from an EMBL/GenBank/DDBJ whole genome shotgun (WGS) entry which is preliminary data.</text>
</comment>
<keyword evidence="10" id="KW-0408">Iron</keyword>
<comment type="cofactor">
    <cofactor evidence="1">
        <name>Fe(2+)</name>
        <dbReference type="ChEBI" id="CHEBI:29033"/>
    </cofactor>
</comment>
<evidence type="ECO:0000256" key="7">
    <source>
        <dbReference type="ARBA" id="ARBA00022873"/>
    </source>
</evidence>
<evidence type="ECO:0000256" key="13">
    <source>
        <dbReference type="ARBA" id="ARBA00032283"/>
    </source>
</evidence>
<evidence type="ECO:0000256" key="2">
    <source>
        <dbReference type="ARBA" id="ARBA00001961"/>
    </source>
</evidence>
<dbReference type="PANTHER" id="PTHR10696:SF51">
    <property type="entry name" value="TRIMETHYLLYSINE DIOXYGENASE, MITOCHONDRIAL"/>
    <property type="match status" value="1"/>
</dbReference>
<evidence type="ECO:0000256" key="10">
    <source>
        <dbReference type="ARBA" id="ARBA00023004"/>
    </source>
</evidence>
<evidence type="ECO:0000256" key="8">
    <source>
        <dbReference type="ARBA" id="ARBA00022964"/>
    </source>
</evidence>
<keyword evidence="6" id="KW-0479">Metal-binding</keyword>
<dbReference type="OMA" id="EKVCIQP"/>
<name>A0A642UV85_DIURU</name>
<protein>
    <recommendedName>
        <fullName evidence="16">Trimethyllysine dioxygenase</fullName>
        <ecNumber evidence="5">1.14.11.8</ecNumber>
    </recommendedName>
    <alternativeName>
        <fullName evidence="12">Epsilon-trimethyllysine 2-oxoglutarate dioxygenase</fullName>
    </alternativeName>
    <alternativeName>
        <fullName evidence="11">TML hydroxylase</fullName>
    </alternativeName>
    <alternativeName>
        <fullName evidence="13">TML-alpha-ketoglutarate dioxygenase</fullName>
    </alternativeName>
</protein>
<dbReference type="Gene3D" id="3.30.2020.30">
    <property type="match status" value="1"/>
</dbReference>
<gene>
    <name evidence="19" type="ORF">DIURU_002890</name>
</gene>
<dbReference type="SUPFAM" id="SSF51197">
    <property type="entry name" value="Clavaminate synthase-like"/>
    <property type="match status" value="1"/>
</dbReference>
<evidence type="ECO:0000256" key="1">
    <source>
        <dbReference type="ARBA" id="ARBA00001954"/>
    </source>
</evidence>
<evidence type="ECO:0000256" key="14">
    <source>
        <dbReference type="ARBA" id="ARBA00046008"/>
    </source>
</evidence>
<dbReference type="EC" id="1.14.11.8" evidence="5"/>
<keyword evidence="20" id="KW-1185">Reference proteome</keyword>
<dbReference type="InterPro" id="IPR010376">
    <property type="entry name" value="GBBH-like_N"/>
</dbReference>
<dbReference type="FunFam" id="3.60.130.10:FF:000001">
    <property type="entry name" value="Trimethyllysine dioxygenase, mitochondrial"/>
    <property type="match status" value="1"/>
</dbReference>
<sequence length="384" mass="44456">MNTTSGTSELTITFDDGKHSQYHYIWLRDNCHCSECYYPQTKQRLFNSASIPDDISPKDVATTNDGISITWPDGHQSTYDTHWLRLHAYNPRLIPAKDKLDRSKLAIDKWAVKDMKDNLPRVSFKEVMADDAKVDEWAMKIWKHGFCLIDDVPVTPEDTEKLCERFDYIKPTHYGGFWDFTSDLSKADTAYTNFDISNHTDGTYWSDTPGLQLFHLLYHDGTGGTTSLVDAFRAADILKEKHPESYEIFCKIPIPAHSAGEEKVCIQPDRPRPVFTLDEFGDLQQVRWNQSDRSTMDVWADPADVPKFYQAIKHWVSIITDPENELFYQLRPGQCLIFDNWRVFHSRTEFTGKRRMCGAYHNRDDFYSKVKLIALGRDVVLDAI</sequence>
<accession>A0A642UV85</accession>
<dbReference type="EMBL" id="SWFT01000090">
    <property type="protein sequence ID" value="KAA8902436.1"/>
    <property type="molecule type" value="Genomic_DNA"/>
</dbReference>
<dbReference type="GO" id="GO:0005739">
    <property type="term" value="C:mitochondrion"/>
    <property type="evidence" value="ECO:0007669"/>
    <property type="project" value="TreeGrafter"/>
</dbReference>
<dbReference type="OrthoDB" id="408743at2759"/>
<evidence type="ECO:0000259" key="18">
    <source>
        <dbReference type="Pfam" id="PF06155"/>
    </source>
</evidence>
<evidence type="ECO:0000259" key="17">
    <source>
        <dbReference type="Pfam" id="PF02668"/>
    </source>
</evidence>
<feature type="domain" description="Gamma-butyrobetaine hydroxylase-like N-terminal" evidence="18">
    <location>
        <begin position="5"/>
        <end position="85"/>
    </location>
</feature>
<keyword evidence="8" id="KW-0223">Dioxygenase</keyword>
<evidence type="ECO:0000256" key="11">
    <source>
        <dbReference type="ARBA" id="ARBA00030363"/>
    </source>
</evidence>
<comment type="catalytic activity">
    <reaction evidence="15">
        <text>N(6),N(6),N(6)-trimethyl-L-lysine + 2-oxoglutarate + O2 = (3S)-3-hydroxy-N(6),N(6),N(6)-trimethyl-L-lysine + succinate + CO2</text>
        <dbReference type="Rhea" id="RHEA:14181"/>
        <dbReference type="ChEBI" id="CHEBI:15379"/>
        <dbReference type="ChEBI" id="CHEBI:16526"/>
        <dbReference type="ChEBI" id="CHEBI:16810"/>
        <dbReference type="ChEBI" id="CHEBI:30031"/>
        <dbReference type="ChEBI" id="CHEBI:58100"/>
        <dbReference type="ChEBI" id="CHEBI:141499"/>
        <dbReference type="EC" id="1.14.11.8"/>
    </reaction>
</comment>
<keyword evidence="9" id="KW-0560">Oxidoreductase</keyword>
<keyword evidence="7" id="KW-0124">Carnitine biosynthesis</keyword>
<dbReference type="InterPro" id="IPR050411">
    <property type="entry name" value="AlphaKG_dependent_hydroxylases"/>
</dbReference>
<proteinExistence type="inferred from homology"/>
<feature type="domain" description="TauD/TfdA-like" evidence="17">
    <location>
        <begin position="121"/>
        <end position="360"/>
    </location>
</feature>
<dbReference type="GO" id="GO:0050353">
    <property type="term" value="F:trimethyllysine dioxygenase activity"/>
    <property type="evidence" value="ECO:0007669"/>
    <property type="project" value="UniProtKB-EC"/>
</dbReference>
<evidence type="ECO:0000256" key="5">
    <source>
        <dbReference type="ARBA" id="ARBA00012267"/>
    </source>
</evidence>
<dbReference type="GO" id="GO:0005506">
    <property type="term" value="F:iron ion binding"/>
    <property type="evidence" value="ECO:0007669"/>
    <property type="project" value="InterPro"/>
</dbReference>
<dbReference type="Pfam" id="PF06155">
    <property type="entry name" value="GBBH-like_N"/>
    <property type="match status" value="1"/>
</dbReference>
<dbReference type="InterPro" id="IPR003819">
    <property type="entry name" value="TauD/TfdA-like"/>
</dbReference>
<dbReference type="GeneID" id="54781541"/>
<comment type="pathway">
    <text evidence="3">Amine and polyamine biosynthesis; carnitine biosynthesis.</text>
</comment>
<dbReference type="InterPro" id="IPR012776">
    <property type="entry name" value="Trimethyllysine_dOase"/>
</dbReference>
<evidence type="ECO:0000313" key="19">
    <source>
        <dbReference type="EMBL" id="KAA8902436.1"/>
    </source>
</evidence>
<evidence type="ECO:0000256" key="9">
    <source>
        <dbReference type="ARBA" id="ARBA00023002"/>
    </source>
</evidence>
<evidence type="ECO:0000256" key="3">
    <source>
        <dbReference type="ARBA" id="ARBA00005022"/>
    </source>
</evidence>
<dbReference type="CDD" id="cd00250">
    <property type="entry name" value="CAS_like"/>
    <property type="match status" value="1"/>
</dbReference>
<dbReference type="Proteomes" id="UP000449547">
    <property type="component" value="Unassembled WGS sequence"/>
</dbReference>
<evidence type="ECO:0000256" key="12">
    <source>
        <dbReference type="ARBA" id="ARBA00031778"/>
    </source>
</evidence>
<evidence type="ECO:0000256" key="15">
    <source>
        <dbReference type="ARBA" id="ARBA00049334"/>
    </source>
</evidence>
<evidence type="ECO:0000256" key="16">
    <source>
        <dbReference type="ARBA" id="ARBA00071191"/>
    </source>
</evidence>